<keyword evidence="1" id="KW-0812">Transmembrane</keyword>
<evidence type="ECO:0000256" key="1">
    <source>
        <dbReference type="SAM" id="Phobius"/>
    </source>
</evidence>
<evidence type="ECO:0000313" key="2">
    <source>
        <dbReference type="EMBL" id="KAK7047078.1"/>
    </source>
</evidence>
<organism evidence="2 3">
    <name type="scientific">Paramarasmius palmivorus</name>
    <dbReference type="NCBI Taxonomy" id="297713"/>
    <lineage>
        <taxon>Eukaryota</taxon>
        <taxon>Fungi</taxon>
        <taxon>Dikarya</taxon>
        <taxon>Basidiomycota</taxon>
        <taxon>Agaricomycotina</taxon>
        <taxon>Agaricomycetes</taxon>
        <taxon>Agaricomycetidae</taxon>
        <taxon>Agaricales</taxon>
        <taxon>Marasmiineae</taxon>
        <taxon>Marasmiaceae</taxon>
        <taxon>Paramarasmius</taxon>
    </lineage>
</organism>
<comment type="caution">
    <text evidence="2">The sequence shown here is derived from an EMBL/GenBank/DDBJ whole genome shotgun (WGS) entry which is preliminary data.</text>
</comment>
<protein>
    <submittedName>
        <fullName evidence="2">Uncharacterized protein</fullName>
    </submittedName>
</protein>
<keyword evidence="1" id="KW-0472">Membrane</keyword>
<proteinExistence type="predicted"/>
<dbReference type="Proteomes" id="UP001383192">
    <property type="component" value="Unassembled WGS sequence"/>
</dbReference>
<reference evidence="2 3" key="1">
    <citation type="submission" date="2024-01" db="EMBL/GenBank/DDBJ databases">
        <title>A draft genome for a cacao thread blight-causing isolate of Paramarasmius palmivorus.</title>
        <authorList>
            <person name="Baruah I.K."/>
            <person name="Bukari Y."/>
            <person name="Amoako-Attah I."/>
            <person name="Meinhardt L.W."/>
            <person name="Bailey B.A."/>
            <person name="Cohen S.P."/>
        </authorList>
    </citation>
    <scope>NUCLEOTIDE SEQUENCE [LARGE SCALE GENOMIC DNA]</scope>
    <source>
        <strain evidence="2 3">GH-12</strain>
    </source>
</reference>
<name>A0AAW0D6W9_9AGAR</name>
<keyword evidence="1" id="KW-1133">Transmembrane helix</keyword>
<evidence type="ECO:0000313" key="3">
    <source>
        <dbReference type="Proteomes" id="UP001383192"/>
    </source>
</evidence>
<gene>
    <name evidence="2" type="ORF">VNI00_006738</name>
</gene>
<feature type="transmembrane region" description="Helical" evidence="1">
    <location>
        <begin position="59"/>
        <end position="77"/>
    </location>
</feature>
<sequence length="120" mass="13407">MAGRVWWITRRRARRFDSGLMKKVKATVAIILESALVYSLFLAVYQIQNARLPMSVDLGVYPLLIQFAGISPTLIIVRAGLGLSVENSENDKQEALFDNSQSYGPQMMVESVSVIEKTEV</sequence>
<dbReference type="AlphaFoldDB" id="A0AAW0D6W9"/>
<feature type="transmembrane region" description="Helical" evidence="1">
    <location>
        <begin position="24"/>
        <end position="47"/>
    </location>
</feature>
<dbReference type="EMBL" id="JAYKXP010000021">
    <property type="protein sequence ID" value="KAK7047078.1"/>
    <property type="molecule type" value="Genomic_DNA"/>
</dbReference>
<accession>A0AAW0D6W9</accession>
<keyword evidence="3" id="KW-1185">Reference proteome</keyword>